<gene>
    <name evidence="1" type="ORF">IWW38_004768</name>
</gene>
<evidence type="ECO:0000313" key="1">
    <source>
        <dbReference type="EMBL" id="KAJ2889346.1"/>
    </source>
</evidence>
<dbReference type="Proteomes" id="UP001139981">
    <property type="component" value="Unassembled WGS sequence"/>
</dbReference>
<dbReference type="EMBL" id="JANBVB010001884">
    <property type="protein sequence ID" value="KAJ2889346.1"/>
    <property type="molecule type" value="Genomic_DNA"/>
</dbReference>
<sequence>MVKAVDGFQAPYTALRTDDLESATFLDSIVPGLSSYKDGCLVLPPEIVASELSEVLEQFDRGIRCIYKESEEAEDCDIDKEGWGPGVLEKVLWERRKSSAERRKWERKAQGKRHCGNMIYSISDISSESRSGSNDEEDDSASDASDSSSESSSSSDDSSTSSGSVVVARPTSVNKALGSDNVGFKMLEKLGWQQGRGLGAAEDGIVEPIRLATRFSTVRGRGRGRGRARGVARASLGTGRRPQPPPPAEEFTENADLSDDFESYRKKMSTVYKQGGSSSLDKP</sequence>
<reference evidence="1" key="1">
    <citation type="submission" date="2022-07" db="EMBL/GenBank/DDBJ databases">
        <title>Phylogenomic reconstructions and comparative analyses of Kickxellomycotina fungi.</title>
        <authorList>
            <person name="Reynolds N.K."/>
            <person name="Stajich J.E."/>
            <person name="Barry K."/>
            <person name="Grigoriev I.V."/>
            <person name="Crous P."/>
            <person name="Smith M.E."/>
        </authorList>
    </citation>
    <scope>NUCLEOTIDE SEQUENCE</scope>
    <source>
        <strain evidence="1">CBS 190363</strain>
    </source>
</reference>
<organism evidence="1 2">
    <name type="scientific">Coemansia aciculifera</name>
    <dbReference type="NCBI Taxonomy" id="417176"/>
    <lineage>
        <taxon>Eukaryota</taxon>
        <taxon>Fungi</taxon>
        <taxon>Fungi incertae sedis</taxon>
        <taxon>Zoopagomycota</taxon>
        <taxon>Kickxellomycotina</taxon>
        <taxon>Kickxellomycetes</taxon>
        <taxon>Kickxellales</taxon>
        <taxon>Kickxellaceae</taxon>
        <taxon>Coemansia</taxon>
    </lineage>
</organism>
<evidence type="ECO:0000313" key="2">
    <source>
        <dbReference type="Proteomes" id="UP001139981"/>
    </source>
</evidence>
<accession>A0ACC1LY12</accession>
<protein>
    <submittedName>
        <fullName evidence="1">Uncharacterized protein</fullName>
    </submittedName>
</protein>
<name>A0ACC1LY12_9FUNG</name>
<keyword evidence="2" id="KW-1185">Reference proteome</keyword>
<comment type="caution">
    <text evidence="1">The sequence shown here is derived from an EMBL/GenBank/DDBJ whole genome shotgun (WGS) entry which is preliminary data.</text>
</comment>
<proteinExistence type="predicted"/>